<evidence type="ECO:0000313" key="3">
    <source>
        <dbReference type="EMBL" id="QNE36176.1"/>
    </source>
</evidence>
<dbReference type="AlphaFoldDB" id="A0A7G6YCG1"/>
<accession>A0A7G6YCG1</accession>
<evidence type="ECO:0000256" key="2">
    <source>
        <dbReference type="SAM" id="SignalP"/>
    </source>
</evidence>
<keyword evidence="2" id="KW-0732">Signal</keyword>
<dbReference type="RefSeq" id="WP_258045916.1">
    <property type="nucleotide sequence ID" value="NZ_CP043641.1"/>
</dbReference>
<evidence type="ECO:0000256" key="1">
    <source>
        <dbReference type="SAM" id="MobiDB-lite"/>
    </source>
</evidence>
<dbReference type="KEGG" id="lse:F1C12_14345"/>
<dbReference type="Proteomes" id="UP000515511">
    <property type="component" value="Chromosome"/>
</dbReference>
<feature type="region of interest" description="Disordered" evidence="1">
    <location>
        <begin position="183"/>
        <end position="213"/>
    </location>
</feature>
<organism evidence="3 4">
    <name type="scientific">Leifsonia shinshuensis</name>
    <dbReference type="NCBI Taxonomy" id="150026"/>
    <lineage>
        <taxon>Bacteria</taxon>
        <taxon>Bacillati</taxon>
        <taxon>Actinomycetota</taxon>
        <taxon>Actinomycetes</taxon>
        <taxon>Micrococcales</taxon>
        <taxon>Microbacteriaceae</taxon>
        <taxon>Leifsonia</taxon>
    </lineage>
</organism>
<evidence type="ECO:0000313" key="4">
    <source>
        <dbReference type="Proteomes" id="UP000515511"/>
    </source>
</evidence>
<feature type="chain" id="PRO_5028888542" description="WxL domain-containing protein" evidence="2">
    <location>
        <begin position="29"/>
        <end position="213"/>
    </location>
</feature>
<reference evidence="4" key="1">
    <citation type="submission" date="2019-09" db="EMBL/GenBank/DDBJ databases">
        <title>Antimicrobial potential of Antarctic Bacteria.</title>
        <authorList>
            <person name="Benaud N."/>
            <person name="Edwards R.J."/>
            <person name="Ferrari B.C."/>
        </authorList>
    </citation>
    <scope>NUCLEOTIDE SEQUENCE [LARGE SCALE GENOMIC DNA]</scope>
    <source>
        <strain evidence="4">INR9</strain>
    </source>
</reference>
<evidence type="ECO:0008006" key="5">
    <source>
        <dbReference type="Google" id="ProtNLM"/>
    </source>
</evidence>
<proteinExistence type="predicted"/>
<gene>
    <name evidence="3" type="ORF">F1C12_14345</name>
</gene>
<protein>
    <recommendedName>
        <fullName evidence="5">WxL domain-containing protein</fullName>
    </recommendedName>
</protein>
<dbReference type="EMBL" id="CP043641">
    <property type="protein sequence ID" value="QNE36176.1"/>
    <property type="molecule type" value="Genomic_DNA"/>
</dbReference>
<feature type="signal peptide" evidence="2">
    <location>
        <begin position="1"/>
        <end position="28"/>
    </location>
</feature>
<name>A0A7G6YCG1_9MICO</name>
<sequence>MSILHRARPVALLALAALAGLSLTPVAAASAATTLATDVVVSGHQTSASSTVVSPAFSSAQGGELLLAFVTADGPAIAGSETFSAVTGAGLTWQLRKRANAQYGTAEIWQAVSNGVISNATVSATHTGTGLAAITVVSFTGADTAAAGAVAGASAATGAPSATLTTTRTGSWLWGSVTIGTPRRHARSGRARRRWTKTWRHPETRSGPSARPR</sequence>
<feature type="compositionally biased region" description="Basic residues" evidence="1">
    <location>
        <begin position="183"/>
        <end position="199"/>
    </location>
</feature>